<accession>A0A8K0XSW0</accession>
<dbReference type="GO" id="GO:0006567">
    <property type="term" value="P:L-threonine catabolic process"/>
    <property type="evidence" value="ECO:0007669"/>
    <property type="project" value="TreeGrafter"/>
</dbReference>
<dbReference type="Pfam" id="PF00291">
    <property type="entry name" value="PALP"/>
    <property type="match status" value="1"/>
</dbReference>
<dbReference type="GO" id="GO:0006565">
    <property type="term" value="P:L-serine catabolic process"/>
    <property type="evidence" value="ECO:0007669"/>
    <property type="project" value="TreeGrafter"/>
</dbReference>
<dbReference type="GO" id="GO:0004794">
    <property type="term" value="F:threonine deaminase activity"/>
    <property type="evidence" value="ECO:0007669"/>
    <property type="project" value="TreeGrafter"/>
</dbReference>
<reference evidence="8" key="1">
    <citation type="journal article" date="2021" name="New Phytol.">
        <title>Evolutionary innovations through gain and loss of genes in the ectomycorrhizal Boletales.</title>
        <authorList>
            <person name="Wu G."/>
            <person name="Miyauchi S."/>
            <person name="Morin E."/>
            <person name="Kuo A."/>
            <person name="Drula E."/>
            <person name="Varga T."/>
            <person name="Kohler A."/>
            <person name="Feng B."/>
            <person name="Cao Y."/>
            <person name="Lipzen A."/>
            <person name="Daum C."/>
            <person name="Hundley H."/>
            <person name="Pangilinan J."/>
            <person name="Johnson J."/>
            <person name="Barry K."/>
            <person name="LaButti K."/>
            <person name="Ng V."/>
            <person name="Ahrendt S."/>
            <person name="Min B."/>
            <person name="Choi I.G."/>
            <person name="Park H."/>
            <person name="Plett J.M."/>
            <person name="Magnuson J."/>
            <person name="Spatafora J.W."/>
            <person name="Nagy L.G."/>
            <person name="Henrissat B."/>
            <person name="Grigoriev I.V."/>
            <person name="Yang Z.L."/>
            <person name="Xu J."/>
            <person name="Martin F.M."/>
        </authorList>
    </citation>
    <scope>NUCLEOTIDE SEQUENCE</scope>
    <source>
        <strain evidence="8">KKN 215</strain>
    </source>
</reference>
<gene>
    <name evidence="8" type="ORF">BXZ70DRAFT_591369</name>
</gene>
<protein>
    <recommendedName>
        <fullName evidence="3">L-serine ammonia-lyase</fullName>
        <ecNumber evidence="3">4.3.1.17</ecNumber>
    </recommendedName>
</protein>
<dbReference type="GO" id="GO:0003941">
    <property type="term" value="F:L-serine ammonia-lyase activity"/>
    <property type="evidence" value="ECO:0007669"/>
    <property type="project" value="UniProtKB-EC"/>
</dbReference>
<evidence type="ECO:0000256" key="3">
    <source>
        <dbReference type="ARBA" id="ARBA00012093"/>
    </source>
</evidence>
<evidence type="ECO:0000256" key="5">
    <source>
        <dbReference type="ARBA" id="ARBA00023239"/>
    </source>
</evidence>
<name>A0A8K0XSW0_9AGAR</name>
<dbReference type="InterPro" id="IPR001926">
    <property type="entry name" value="TrpB-like_PALP"/>
</dbReference>
<dbReference type="OrthoDB" id="7773036at2759"/>
<evidence type="ECO:0000313" key="8">
    <source>
        <dbReference type="EMBL" id="KAH8104507.1"/>
    </source>
</evidence>
<evidence type="ECO:0000256" key="4">
    <source>
        <dbReference type="ARBA" id="ARBA00022898"/>
    </source>
</evidence>
<feature type="domain" description="Tryptophan synthase beta chain-like PALP" evidence="7">
    <location>
        <begin position="26"/>
        <end position="351"/>
    </location>
</feature>
<keyword evidence="5" id="KW-0456">Lyase</keyword>
<dbReference type="Proteomes" id="UP000813824">
    <property type="component" value="Unassembled WGS sequence"/>
</dbReference>
<keyword evidence="4" id="KW-0663">Pyridoxal phosphate</keyword>
<dbReference type="EC" id="4.3.1.17" evidence="3"/>
<dbReference type="EMBL" id="JAEVFJ010000005">
    <property type="protein sequence ID" value="KAH8104507.1"/>
    <property type="molecule type" value="Genomic_DNA"/>
</dbReference>
<dbReference type="PANTHER" id="PTHR48078:SF2">
    <property type="entry name" value="CATABOLIC L-SERINE_THREONINE DEHYDRATASE"/>
    <property type="match status" value="1"/>
</dbReference>
<comment type="catalytic activity">
    <reaction evidence="6">
        <text>L-serine = pyruvate + NH4(+)</text>
        <dbReference type="Rhea" id="RHEA:19169"/>
        <dbReference type="ChEBI" id="CHEBI:15361"/>
        <dbReference type="ChEBI" id="CHEBI:28938"/>
        <dbReference type="ChEBI" id="CHEBI:33384"/>
        <dbReference type="EC" id="4.3.1.17"/>
    </reaction>
</comment>
<proteinExistence type="inferred from homology"/>
<dbReference type="Gene3D" id="3.40.50.1100">
    <property type="match status" value="2"/>
</dbReference>
<dbReference type="SUPFAM" id="SSF53686">
    <property type="entry name" value="Tryptophan synthase beta subunit-like PLP-dependent enzymes"/>
    <property type="match status" value="1"/>
</dbReference>
<dbReference type="InterPro" id="IPR050147">
    <property type="entry name" value="Ser/Thr_Dehydratase"/>
</dbReference>
<evidence type="ECO:0000313" key="9">
    <source>
        <dbReference type="Proteomes" id="UP000813824"/>
    </source>
</evidence>
<evidence type="ECO:0000256" key="2">
    <source>
        <dbReference type="ARBA" id="ARBA00010869"/>
    </source>
</evidence>
<evidence type="ECO:0000259" key="7">
    <source>
        <dbReference type="Pfam" id="PF00291"/>
    </source>
</evidence>
<comment type="similarity">
    <text evidence="2">Belongs to the serine/threonine dehydratase family.</text>
</comment>
<dbReference type="InterPro" id="IPR036052">
    <property type="entry name" value="TrpB-like_PALP_sf"/>
</dbReference>
<evidence type="ECO:0000256" key="1">
    <source>
        <dbReference type="ARBA" id="ARBA00001933"/>
    </source>
</evidence>
<comment type="cofactor">
    <cofactor evidence="1">
        <name>pyridoxal 5'-phosphate</name>
        <dbReference type="ChEBI" id="CHEBI:597326"/>
    </cofactor>
</comment>
<dbReference type="AlphaFoldDB" id="A0A8K0XSW0"/>
<dbReference type="GO" id="GO:0009097">
    <property type="term" value="P:isoleucine biosynthetic process"/>
    <property type="evidence" value="ECO:0007669"/>
    <property type="project" value="TreeGrafter"/>
</dbReference>
<sequence length="390" mass="41656">MEEDSWSPNVSGKGDDAEMRDNMWLETPLLRSPHLSERLKCNVYLKLESLQPSQSYKYRGMSHYVRLAVQSHGSSAHLVVASGGNAGLAVAAAAKALNARCTVYLPEGASQRVLRFFQTEGADVHIQGKFYAEALLAAAAAAESDPHAVLVPAYDHPTLWEGHGSMITEISRQLPVNCKPDAIFCSVGGGGLAGGVMTGCKSVGWGDVPLITMETSGSNCFYQSLALNHGPFTGSPSTPPDGVTAIHDEKHDVTLAHLSNITSLASSLGASIPAAAVVKMALTRPGSVKSVHTDDLSAMDACLRFADDHKMIVELACAATLIPAYYPELFDKLVPTRADGQARNVVFIVCGGFVVSLDSLAKYQHIVQTEGERSVDVWCNGERWRVSSSK</sequence>
<evidence type="ECO:0000256" key="6">
    <source>
        <dbReference type="ARBA" id="ARBA00049406"/>
    </source>
</evidence>
<organism evidence="8 9">
    <name type="scientific">Cristinia sonorae</name>
    <dbReference type="NCBI Taxonomy" id="1940300"/>
    <lineage>
        <taxon>Eukaryota</taxon>
        <taxon>Fungi</taxon>
        <taxon>Dikarya</taxon>
        <taxon>Basidiomycota</taxon>
        <taxon>Agaricomycotina</taxon>
        <taxon>Agaricomycetes</taxon>
        <taxon>Agaricomycetidae</taxon>
        <taxon>Agaricales</taxon>
        <taxon>Pleurotineae</taxon>
        <taxon>Stephanosporaceae</taxon>
        <taxon>Cristinia</taxon>
    </lineage>
</organism>
<comment type="caution">
    <text evidence="8">The sequence shown here is derived from an EMBL/GenBank/DDBJ whole genome shotgun (WGS) entry which is preliminary data.</text>
</comment>
<keyword evidence="9" id="KW-1185">Reference proteome</keyword>
<dbReference type="PANTHER" id="PTHR48078">
    <property type="entry name" value="THREONINE DEHYDRATASE, MITOCHONDRIAL-RELATED"/>
    <property type="match status" value="1"/>
</dbReference>